<sequence>MQEYPHHYRVSASGGREGSVSVSGAELPTLETNPPPEFNGPSGYWSPETLLVAAVADCFILSFRAVARASKLEWKSLSCEVEGILEKEDRITRFTRFILKPSLTLSSDDDRRKAERCLEKAEQNCLITSSLNSEKELVIDIEIAQ</sequence>
<evidence type="ECO:0000313" key="2">
    <source>
        <dbReference type="EMBL" id="SHE31328.1"/>
    </source>
</evidence>
<dbReference type="InterPro" id="IPR052707">
    <property type="entry name" value="OsmC_Ohr_Peroxiredoxin"/>
</dbReference>
<reference evidence="2 3" key="1">
    <citation type="submission" date="2016-11" db="EMBL/GenBank/DDBJ databases">
        <authorList>
            <person name="Jaros S."/>
            <person name="Januszkiewicz K."/>
            <person name="Wedrychowicz H."/>
        </authorList>
    </citation>
    <scope>NUCLEOTIDE SEQUENCE [LARGE SCALE GENOMIC DNA]</scope>
    <source>
        <strain evidence="2 3">DSM 19980</strain>
    </source>
</reference>
<dbReference type="Pfam" id="PF02566">
    <property type="entry name" value="OsmC"/>
    <property type="match status" value="1"/>
</dbReference>
<dbReference type="PANTHER" id="PTHR42830">
    <property type="entry name" value="OSMOTICALLY INDUCIBLE FAMILY PROTEIN"/>
    <property type="match status" value="1"/>
</dbReference>
<dbReference type="STRING" id="1121942.SAMN02745148_00106"/>
<gene>
    <name evidence="2" type="ORF">SAMN02745148_00106</name>
</gene>
<dbReference type="InterPro" id="IPR036102">
    <property type="entry name" value="OsmC/Ohrsf"/>
</dbReference>
<feature type="region of interest" description="Disordered" evidence="1">
    <location>
        <begin position="1"/>
        <end position="35"/>
    </location>
</feature>
<dbReference type="OrthoDB" id="9795405at2"/>
<protein>
    <submittedName>
        <fullName evidence="2">Peroxiredoxin, SACOL1771 subfamily</fullName>
    </submittedName>
</protein>
<dbReference type="AlphaFoldDB" id="A0A1M4SGP9"/>
<dbReference type="InterPro" id="IPR003718">
    <property type="entry name" value="OsmC/Ohr_fam"/>
</dbReference>
<keyword evidence="3" id="KW-1185">Reference proteome</keyword>
<proteinExistence type="predicted"/>
<name>A0A1M4SGP9_9GAMM</name>
<dbReference type="EMBL" id="FQUJ01000002">
    <property type="protein sequence ID" value="SHE31328.1"/>
    <property type="molecule type" value="Genomic_DNA"/>
</dbReference>
<organism evidence="2 3">
    <name type="scientific">Modicisalibacter ilicicola DSM 19980</name>
    <dbReference type="NCBI Taxonomy" id="1121942"/>
    <lineage>
        <taxon>Bacteria</taxon>
        <taxon>Pseudomonadati</taxon>
        <taxon>Pseudomonadota</taxon>
        <taxon>Gammaproteobacteria</taxon>
        <taxon>Oceanospirillales</taxon>
        <taxon>Halomonadaceae</taxon>
        <taxon>Modicisalibacter</taxon>
    </lineage>
</organism>
<dbReference type="SUPFAM" id="SSF82784">
    <property type="entry name" value="OsmC-like"/>
    <property type="match status" value="1"/>
</dbReference>
<evidence type="ECO:0000313" key="3">
    <source>
        <dbReference type="Proteomes" id="UP000184346"/>
    </source>
</evidence>
<evidence type="ECO:0000256" key="1">
    <source>
        <dbReference type="SAM" id="MobiDB-lite"/>
    </source>
</evidence>
<dbReference type="PANTHER" id="PTHR42830:SF2">
    <property type="entry name" value="OSMC_OHR FAMILY PROTEIN"/>
    <property type="match status" value="1"/>
</dbReference>
<accession>A0A1M4SGP9</accession>
<feature type="compositionally biased region" description="Low complexity" evidence="1">
    <location>
        <begin position="10"/>
        <end position="32"/>
    </location>
</feature>
<dbReference type="RefSeq" id="WP_072818594.1">
    <property type="nucleotide sequence ID" value="NZ_FQUJ01000002.1"/>
</dbReference>
<dbReference type="Proteomes" id="UP000184346">
    <property type="component" value="Unassembled WGS sequence"/>
</dbReference>
<dbReference type="InterPro" id="IPR015946">
    <property type="entry name" value="KH_dom-like_a/b"/>
</dbReference>
<dbReference type="Gene3D" id="3.30.300.20">
    <property type="match status" value="1"/>
</dbReference>